<dbReference type="Pfam" id="PF01593">
    <property type="entry name" value="Amino_oxidase"/>
    <property type="match status" value="1"/>
</dbReference>
<organism evidence="6 7">
    <name type="scientific">Nocardia transvalensis</name>
    <dbReference type="NCBI Taxonomy" id="37333"/>
    <lineage>
        <taxon>Bacteria</taxon>
        <taxon>Bacillati</taxon>
        <taxon>Actinomycetota</taxon>
        <taxon>Actinomycetes</taxon>
        <taxon>Mycobacteriales</taxon>
        <taxon>Nocardiaceae</taxon>
        <taxon>Nocardia</taxon>
    </lineage>
</organism>
<dbReference type="SUPFAM" id="SSF54373">
    <property type="entry name" value="FAD-linked reductases, C-terminal domain"/>
    <property type="match status" value="1"/>
</dbReference>
<accession>A0A7W9PJD2</accession>
<reference evidence="6 7" key="1">
    <citation type="submission" date="2020-08" db="EMBL/GenBank/DDBJ databases">
        <title>Sequencing the genomes of 1000 actinobacteria strains.</title>
        <authorList>
            <person name="Klenk H.-P."/>
        </authorList>
    </citation>
    <scope>NUCLEOTIDE SEQUENCE [LARGE SCALE GENOMIC DNA]</scope>
    <source>
        <strain evidence="6 7">DSM 43582</strain>
    </source>
</reference>
<dbReference type="PANTHER" id="PTHR43563:SF1">
    <property type="entry name" value="AMINE OXIDASE [FLAVIN-CONTAINING] B"/>
    <property type="match status" value="1"/>
</dbReference>
<dbReference type="InterPro" id="IPR002937">
    <property type="entry name" value="Amino_oxidase"/>
</dbReference>
<comment type="similarity">
    <text evidence="2">Belongs to the flavin monoamine oxidase family.</text>
</comment>
<dbReference type="InterPro" id="IPR036188">
    <property type="entry name" value="FAD/NAD-bd_sf"/>
</dbReference>
<dbReference type="PRINTS" id="PR00757">
    <property type="entry name" value="AMINEOXDASEF"/>
</dbReference>
<dbReference type="InterPro" id="IPR001613">
    <property type="entry name" value="Flavin_amine_oxidase"/>
</dbReference>
<feature type="binding site" evidence="4">
    <location>
        <position position="228"/>
    </location>
    <ligand>
        <name>FAD</name>
        <dbReference type="ChEBI" id="CHEBI:57692"/>
    </ligand>
</feature>
<evidence type="ECO:0000256" key="1">
    <source>
        <dbReference type="ARBA" id="ARBA00001974"/>
    </source>
</evidence>
<feature type="domain" description="Amine oxidase" evidence="5">
    <location>
        <begin position="13"/>
        <end position="437"/>
    </location>
</feature>
<protein>
    <submittedName>
        <fullName evidence="6">Monoamine oxidase</fullName>
        <ecNumber evidence="6">1.4.3.4</ecNumber>
    </submittedName>
</protein>
<dbReference type="Gene3D" id="3.50.50.60">
    <property type="entry name" value="FAD/NAD(P)-binding domain"/>
    <property type="match status" value="1"/>
</dbReference>
<name>A0A7W9PJD2_9NOCA</name>
<dbReference type="RefSeq" id="WP_040754013.1">
    <property type="nucleotide sequence ID" value="NZ_JACHIT010000002.1"/>
</dbReference>
<keyword evidence="3 6" id="KW-0560">Oxidoreductase</keyword>
<dbReference type="PANTHER" id="PTHR43563">
    <property type="entry name" value="AMINE OXIDASE"/>
    <property type="match status" value="1"/>
</dbReference>
<feature type="binding site" evidence="4">
    <location>
        <begin position="33"/>
        <end position="34"/>
    </location>
    <ligand>
        <name>FAD</name>
        <dbReference type="ChEBI" id="CHEBI:57692"/>
    </ligand>
</feature>
<keyword evidence="7" id="KW-1185">Reference proteome</keyword>
<feature type="binding site" evidence="4">
    <location>
        <position position="332"/>
    </location>
    <ligand>
        <name>substrate</name>
    </ligand>
</feature>
<evidence type="ECO:0000256" key="2">
    <source>
        <dbReference type="ARBA" id="ARBA00005995"/>
    </source>
</evidence>
<evidence type="ECO:0000313" key="6">
    <source>
        <dbReference type="EMBL" id="MBB5916798.1"/>
    </source>
</evidence>
<sequence length="445" mass="47201">MYDADVIVVGAGLAGLVAARELERTGLDVLVVEAADRVGGKTLTAHIGDDHVDLGAHWIGPRQARIIALAAELEVPTRPQPVTGKNVLRVNGRRHVFRGSVPALNPVTLSDLSVGAFRLWRAHRRAGFRAAAAGPVDSQTAAELARQVFHTRDARALVNMFTGLLLGADLEDVSAAYLLAYLRSGGGVRFLSEFKGGAQQDFFVGGAQQLCERIAARLRCPVATGTRVTGVVQDDDGVTVHAGESAWRARRCVMAMAPPLLTRIGFTPALTQALDRLSRQTRLGSYSKYVAVYERPWWREQGYSGIGFATDGPLQMVVDGCADSGRGILVGFSTGASARRMAALDAADRRAAAVDAMAELLGPEAAAATDFFEIEWADVPLIEGGPVAFVPSGAGLPEHFPPPPHQHVHWAGTDYAVRNNGYLDGAIESGERAARAIVGTGAVTT</sequence>
<comment type="caution">
    <text evidence="6">The sequence shown here is derived from an EMBL/GenBank/DDBJ whole genome shotgun (WGS) entry which is preliminary data.</text>
</comment>
<proteinExistence type="inferred from homology"/>
<evidence type="ECO:0000256" key="3">
    <source>
        <dbReference type="ARBA" id="ARBA00023002"/>
    </source>
</evidence>
<dbReference type="Proteomes" id="UP000540412">
    <property type="component" value="Unassembled WGS sequence"/>
</dbReference>
<dbReference type="EC" id="1.4.3.4" evidence="6"/>
<evidence type="ECO:0000256" key="4">
    <source>
        <dbReference type="PIRSR" id="PIRSR601613-1"/>
    </source>
</evidence>
<evidence type="ECO:0000259" key="5">
    <source>
        <dbReference type="Pfam" id="PF01593"/>
    </source>
</evidence>
<dbReference type="GO" id="GO:0097621">
    <property type="term" value="F:monoamine oxidase activity"/>
    <property type="evidence" value="ECO:0007669"/>
    <property type="project" value="UniProtKB-EC"/>
</dbReference>
<evidence type="ECO:0000313" key="7">
    <source>
        <dbReference type="Proteomes" id="UP000540412"/>
    </source>
</evidence>
<dbReference type="SUPFAM" id="SSF51905">
    <property type="entry name" value="FAD/NAD(P)-binding domain"/>
    <property type="match status" value="1"/>
</dbReference>
<dbReference type="AlphaFoldDB" id="A0A7W9PJD2"/>
<dbReference type="InterPro" id="IPR050703">
    <property type="entry name" value="Flavin_MAO"/>
</dbReference>
<comment type="cofactor">
    <cofactor evidence="1">
        <name>FAD</name>
        <dbReference type="ChEBI" id="CHEBI:57692"/>
    </cofactor>
</comment>
<dbReference type="EMBL" id="JACHIT010000002">
    <property type="protein sequence ID" value="MBB5916798.1"/>
    <property type="molecule type" value="Genomic_DNA"/>
</dbReference>
<gene>
    <name evidence="6" type="ORF">BJY24_005710</name>
</gene>